<dbReference type="OrthoDB" id="432234at2759"/>
<accession>A0A0L0FAZ9</accession>
<organism evidence="1 2">
    <name type="scientific">Sphaeroforma arctica JP610</name>
    <dbReference type="NCBI Taxonomy" id="667725"/>
    <lineage>
        <taxon>Eukaryota</taxon>
        <taxon>Ichthyosporea</taxon>
        <taxon>Ichthyophonida</taxon>
        <taxon>Sphaeroforma</taxon>
    </lineage>
</organism>
<dbReference type="EMBL" id="KQ244961">
    <property type="protein sequence ID" value="KNC73940.1"/>
    <property type="molecule type" value="Genomic_DNA"/>
</dbReference>
<protein>
    <submittedName>
        <fullName evidence="1">Uncharacterized protein</fullName>
    </submittedName>
</protein>
<evidence type="ECO:0000313" key="2">
    <source>
        <dbReference type="Proteomes" id="UP000054560"/>
    </source>
</evidence>
<proteinExistence type="predicted"/>
<gene>
    <name evidence="1" type="ORF">SARC_13501</name>
</gene>
<dbReference type="GeneID" id="25914005"/>
<name>A0A0L0FAZ9_9EUKA</name>
<reference evidence="1 2" key="1">
    <citation type="submission" date="2011-02" db="EMBL/GenBank/DDBJ databases">
        <title>The Genome Sequence of Sphaeroforma arctica JP610.</title>
        <authorList>
            <consortium name="The Broad Institute Genome Sequencing Platform"/>
            <person name="Russ C."/>
            <person name="Cuomo C."/>
            <person name="Young S.K."/>
            <person name="Zeng Q."/>
            <person name="Gargeya S."/>
            <person name="Alvarado L."/>
            <person name="Berlin A."/>
            <person name="Chapman S.B."/>
            <person name="Chen Z."/>
            <person name="Freedman E."/>
            <person name="Gellesch M."/>
            <person name="Goldberg J."/>
            <person name="Griggs A."/>
            <person name="Gujja S."/>
            <person name="Heilman E."/>
            <person name="Heiman D."/>
            <person name="Howarth C."/>
            <person name="Mehta T."/>
            <person name="Neiman D."/>
            <person name="Pearson M."/>
            <person name="Roberts A."/>
            <person name="Saif S."/>
            <person name="Shea T."/>
            <person name="Shenoy N."/>
            <person name="Sisk P."/>
            <person name="Stolte C."/>
            <person name="Sykes S."/>
            <person name="White J."/>
            <person name="Yandava C."/>
            <person name="Burger G."/>
            <person name="Gray M.W."/>
            <person name="Holland P.W.H."/>
            <person name="King N."/>
            <person name="Lang F.B.F."/>
            <person name="Roger A.J."/>
            <person name="Ruiz-Trillo I."/>
            <person name="Haas B."/>
            <person name="Nusbaum C."/>
            <person name="Birren B."/>
        </authorList>
    </citation>
    <scope>NUCLEOTIDE SEQUENCE [LARGE SCALE GENOMIC DNA]</scope>
    <source>
        <strain evidence="1 2">JP610</strain>
    </source>
</reference>
<dbReference type="Proteomes" id="UP000054560">
    <property type="component" value="Unassembled WGS sequence"/>
</dbReference>
<sequence>MEHLVNDEQTLVRWIVTAVAGTVKCFVMNVLDSLAKIEKDDAYASLITAPIGAAAGNVGGSTLDRLLSFKRNGNEYIPIAQGGNMMAFARAQRLYCDSISTMVDESYMFGERIMGHTCQRGGEHFNNGAYATDLVAAG</sequence>
<dbReference type="RefSeq" id="XP_014147842.1">
    <property type="nucleotide sequence ID" value="XM_014292367.1"/>
</dbReference>
<dbReference type="AlphaFoldDB" id="A0A0L0FAZ9"/>
<evidence type="ECO:0000313" key="1">
    <source>
        <dbReference type="EMBL" id="KNC73940.1"/>
    </source>
</evidence>
<keyword evidence="2" id="KW-1185">Reference proteome</keyword>